<dbReference type="GO" id="GO:0005886">
    <property type="term" value="C:plasma membrane"/>
    <property type="evidence" value="ECO:0007669"/>
    <property type="project" value="TreeGrafter"/>
</dbReference>
<dbReference type="PANTHER" id="PTHR11690">
    <property type="entry name" value="AMILORIDE-SENSITIVE SODIUM CHANNEL-RELATED"/>
    <property type="match status" value="1"/>
</dbReference>
<name>A0AAD8EYW4_BIOPF</name>
<keyword evidence="3 11" id="KW-0894">Sodium channel</keyword>
<evidence type="ECO:0000256" key="6">
    <source>
        <dbReference type="ARBA" id="ARBA00023053"/>
    </source>
</evidence>
<keyword evidence="7 11" id="KW-0406">Ion transport</keyword>
<evidence type="ECO:0000256" key="8">
    <source>
        <dbReference type="ARBA" id="ARBA00023136"/>
    </source>
</evidence>
<dbReference type="GO" id="GO:0015280">
    <property type="term" value="F:ligand-gated sodium channel activity"/>
    <property type="evidence" value="ECO:0007669"/>
    <property type="project" value="TreeGrafter"/>
</dbReference>
<keyword evidence="8 13" id="KW-0472">Membrane</keyword>
<evidence type="ECO:0000256" key="1">
    <source>
        <dbReference type="ARBA" id="ARBA00004141"/>
    </source>
</evidence>
<evidence type="ECO:0000256" key="13">
    <source>
        <dbReference type="SAM" id="Phobius"/>
    </source>
</evidence>
<reference evidence="14" key="1">
    <citation type="journal article" date="2023" name="PLoS Negl. Trop. Dis.">
        <title>A genome sequence for Biomphalaria pfeifferi, the major vector snail for the human-infecting parasite Schistosoma mansoni.</title>
        <authorList>
            <person name="Bu L."/>
            <person name="Lu L."/>
            <person name="Laidemitt M.R."/>
            <person name="Zhang S.M."/>
            <person name="Mutuku M."/>
            <person name="Mkoji G."/>
            <person name="Steinauer M."/>
            <person name="Loker E.S."/>
        </authorList>
    </citation>
    <scope>NUCLEOTIDE SEQUENCE</scope>
    <source>
        <strain evidence="14">KasaAsao</strain>
    </source>
</reference>
<evidence type="ECO:0000256" key="4">
    <source>
        <dbReference type="ARBA" id="ARBA00022692"/>
    </source>
</evidence>
<sequence>MKIDVMPISPEESADEPPLNEESQTERTLSRTGPASDTDTKQTLVAIALTVSEFFQKTSINGPLFIATSSSKPRTFFWTVLFVGAVIASILHFYYVTAKYLSYKTKTTVERDLEEHIQFPFVTFCNMNLIRKSKLNETSPSIVQFVETLQLENVLKIIPNTPGWTRSDVTHLPLEYLNKLLVSKVDPNQASSSEIKKGFWPMMARLDKKTRFAAGHQLEDMYLWCIKYTDSCNTSEFFPFFSNNFGNCFTLNTTSFLQEEEGSYGGLNIGLFLEPDEYVSELTETKGVQIVLHNSEIYPYPNEDGFQILAGTQTNIALKLTESTFLPPPYGDCVENVDQEYLQKYKFAYSYYLCSDLCQSDIVLQKCQCKDREDILVFEIHNSTQNLSLCSEDIESQECFDTVIERYPCACKQKCSANTFTYRITENFVNFKIYFDSMYVERYKDEPDMTMIDFLTELGGCIGLWVGLSLISVFELVQLMVDLVMAVYHGRTKLVTRNI</sequence>
<comment type="similarity">
    <text evidence="11">Belongs to the amiloride-sensitive sodium channel (TC 1.A.6) family.</text>
</comment>
<reference evidence="14" key="2">
    <citation type="submission" date="2023-04" db="EMBL/GenBank/DDBJ databases">
        <authorList>
            <person name="Bu L."/>
            <person name="Lu L."/>
            <person name="Laidemitt M.R."/>
            <person name="Zhang S.M."/>
            <person name="Mutuku M."/>
            <person name="Mkoji G."/>
            <person name="Steinauer M."/>
            <person name="Loker E.S."/>
        </authorList>
    </citation>
    <scope>NUCLEOTIDE SEQUENCE</scope>
    <source>
        <strain evidence="14">KasaAsao</strain>
        <tissue evidence="14">Whole Snail</tissue>
    </source>
</reference>
<dbReference type="InterPro" id="IPR001873">
    <property type="entry name" value="ENaC"/>
</dbReference>
<dbReference type="Pfam" id="PF00858">
    <property type="entry name" value="ASC"/>
    <property type="match status" value="1"/>
</dbReference>
<evidence type="ECO:0000313" key="14">
    <source>
        <dbReference type="EMBL" id="KAK0045080.1"/>
    </source>
</evidence>
<feature type="transmembrane region" description="Helical" evidence="13">
    <location>
        <begin position="462"/>
        <end position="488"/>
    </location>
</feature>
<keyword evidence="5 13" id="KW-1133">Transmembrane helix</keyword>
<keyword evidence="4 11" id="KW-0812">Transmembrane</keyword>
<keyword evidence="10 11" id="KW-0407">Ion channel</keyword>
<evidence type="ECO:0000256" key="2">
    <source>
        <dbReference type="ARBA" id="ARBA00022448"/>
    </source>
</evidence>
<evidence type="ECO:0000256" key="9">
    <source>
        <dbReference type="ARBA" id="ARBA00023201"/>
    </source>
</evidence>
<feature type="region of interest" description="Disordered" evidence="12">
    <location>
        <begin position="1"/>
        <end position="38"/>
    </location>
</feature>
<evidence type="ECO:0000256" key="7">
    <source>
        <dbReference type="ARBA" id="ARBA00023065"/>
    </source>
</evidence>
<feature type="transmembrane region" description="Helical" evidence="13">
    <location>
        <begin position="76"/>
        <end position="95"/>
    </location>
</feature>
<dbReference type="Gene3D" id="1.10.287.770">
    <property type="entry name" value="YojJ-like"/>
    <property type="match status" value="1"/>
</dbReference>
<dbReference type="PANTHER" id="PTHR11690:SF248">
    <property type="entry name" value="PICKPOCKET 17, ISOFORM A"/>
    <property type="match status" value="1"/>
</dbReference>
<evidence type="ECO:0000256" key="3">
    <source>
        <dbReference type="ARBA" id="ARBA00022461"/>
    </source>
</evidence>
<proteinExistence type="inferred from homology"/>
<keyword evidence="9 11" id="KW-0739">Sodium transport</keyword>
<dbReference type="Proteomes" id="UP001233172">
    <property type="component" value="Unassembled WGS sequence"/>
</dbReference>
<accession>A0AAD8EYW4</accession>
<dbReference type="AlphaFoldDB" id="A0AAD8EYW4"/>
<dbReference type="PRINTS" id="PR01078">
    <property type="entry name" value="AMINACHANNEL"/>
</dbReference>
<evidence type="ECO:0000256" key="10">
    <source>
        <dbReference type="ARBA" id="ARBA00023303"/>
    </source>
</evidence>
<evidence type="ECO:0000256" key="11">
    <source>
        <dbReference type="RuleBase" id="RU000679"/>
    </source>
</evidence>
<gene>
    <name evidence="14" type="ORF">Bpfe_025463</name>
</gene>
<comment type="caution">
    <text evidence="14">The sequence shown here is derived from an EMBL/GenBank/DDBJ whole genome shotgun (WGS) entry which is preliminary data.</text>
</comment>
<evidence type="ECO:0000313" key="15">
    <source>
        <dbReference type="Proteomes" id="UP001233172"/>
    </source>
</evidence>
<evidence type="ECO:0000256" key="5">
    <source>
        <dbReference type="ARBA" id="ARBA00022989"/>
    </source>
</evidence>
<keyword evidence="2 11" id="KW-0813">Transport</keyword>
<organism evidence="14 15">
    <name type="scientific">Biomphalaria pfeifferi</name>
    <name type="common">Bloodfluke planorb</name>
    <name type="synonym">Freshwater snail</name>
    <dbReference type="NCBI Taxonomy" id="112525"/>
    <lineage>
        <taxon>Eukaryota</taxon>
        <taxon>Metazoa</taxon>
        <taxon>Spiralia</taxon>
        <taxon>Lophotrochozoa</taxon>
        <taxon>Mollusca</taxon>
        <taxon>Gastropoda</taxon>
        <taxon>Heterobranchia</taxon>
        <taxon>Euthyneura</taxon>
        <taxon>Panpulmonata</taxon>
        <taxon>Hygrophila</taxon>
        <taxon>Lymnaeoidea</taxon>
        <taxon>Planorbidae</taxon>
        <taxon>Biomphalaria</taxon>
    </lineage>
</organism>
<keyword evidence="15" id="KW-1185">Reference proteome</keyword>
<dbReference type="Gene3D" id="1.10.287.820">
    <property type="entry name" value="Acid-sensing ion channel domain"/>
    <property type="match status" value="1"/>
</dbReference>
<comment type="subcellular location">
    <subcellularLocation>
        <location evidence="1">Membrane</location>
        <topology evidence="1">Multi-pass membrane protein</topology>
    </subcellularLocation>
</comment>
<keyword evidence="6" id="KW-0915">Sodium</keyword>
<evidence type="ECO:0000256" key="12">
    <source>
        <dbReference type="SAM" id="MobiDB-lite"/>
    </source>
</evidence>
<dbReference type="EMBL" id="JASAOG010000186">
    <property type="protein sequence ID" value="KAK0045080.1"/>
    <property type="molecule type" value="Genomic_DNA"/>
</dbReference>
<protein>
    <submittedName>
        <fullName evidence="14">Amiloride-sensitive sodium channel subunit gamma-like isoform X1</fullName>
    </submittedName>
</protein>